<proteinExistence type="predicted"/>
<dbReference type="RefSeq" id="WP_117582759.1">
    <property type="nucleotide sequence ID" value="NZ_QUSL01000088.1"/>
</dbReference>
<gene>
    <name evidence="1" type="ORF">DXB93_19295</name>
</gene>
<organism evidence="1 2">
    <name type="scientific">Thomasclavelia ramosa</name>
    <dbReference type="NCBI Taxonomy" id="1547"/>
    <lineage>
        <taxon>Bacteria</taxon>
        <taxon>Bacillati</taxon>
        <taxon>Bacillota</taxon>
        <taxon>Erysipelotrichia</taxon>
        <taxon>Erysipelotrichales</taxon>
        <taxon>Coprobacillaceae</taxon>
        <taxon>Thomasclavelia</taxon>
    </lineage>
</organism>
<accession>A0A3E3E316</accession>
<sequence length="93" mass="11471">MAYKIYLSNEVKQKIFDIADYWIDFYNNFEFANIFYSEYREIEKLLIDNPNIFPLYKNNIHKIVMLKVKYNLYYYVINNTVTIIDIKAFKEEQ</sequence>
<evidence type="ECO:0008006" key="3">
    <source>
        <dbReference type="Google" id="ProtNLM"/>
    </source>
</evidence>
<evidence type="ECO:0000313" key="1">
    <source>
        <dbReference type="EMBL" id="RGD75982.1"/>
    </source>
</evidence>
<name>A0A3E3E316_9FIRM</name>
<dbReference type="InterPro" id="IPR035093">
    <property type="entry name" value="RelE/ParE_toxin_dom_sf"/>
</dbReference>
<protein>
    <recommendedName>
        <fullName evidence="3">Type II toxin-antitoxin system RelE/ParE family toxin</fullName>
    </recommendedName>
</protein>
<dbReference type="Gene3D" id="3.30.2310.20">
    <property type="entry name" value="RelE-like"/>
    <property type="match status" value="1"/>
</dbReference>
<evidence type="ECO:0000313" key="2">
    <source>
        <dbReference type="Proteomes" id="UP000261032"/>
    </source>
</evidence>
<reference evidence="1 2" key="1">
    <citation type="submission" date="2018-08" db="EMBL/GenBank/DDBJ databases">
        <title>A genome reference for cultivated species of the human gut microbiota.</title>
        <authorList>
            <person name="Zou Y."/>
            <person name="Xue W."/>
            <person name="Luo G."/>
        </authorList>
    </citation>
    <scope>NUCLEOTIDE SEQUENCE [LARGE SCALE GENOMIC DNA]</scope>
    <source>
        <strain evidence="1 2">OM06-4</strain>
    </source>
</reference>
<comment type="caution">
    <text evidence="1">The sequence shown here is derived from an EMBL/GenBank/DDBJ whole genome shotgun (WGS) entry which is preliminary data.</text>
</comment>
<dbReference type="EMBL" id="QUSL01000088">
    <property type="protein sequence ID" value="RGD75982.1"/>
    <property type="molecule type" value="Genomic_DNA"/>
</dbReference>
<dbReference type="AlphaFoldDB" id="A0A3E3E316"/>
<dbReference type="Proteomes" id="UP000261032">
    <property type="component" value="Unassembled WGS sequence"/>
</dbReference>